<dbReference type="eggNOG" id="KOG2134">
    <property type="taxonomic scope" value="Eukaryota"/>
</dbReference>
<dbReference type="SUPFAM" id="SSF56784">
    <property type="entry name" value="HAD-like"/>
    <property type="match status" value="1"/>
</dbReference>
<gene>
    <name evidence="2" type="ORF">BRAFLDRAFT_284539</name>
</gene>
<dbReference type="Gene3D" id="3.40.50.300">
    <property type="entry name" value="P-loop containing nucleotide triphosphate hydrolases"/>
    <property type="match status" value="2"/>
</dbReference>
<dbReference type="InterPro" id="IPR023214">
    <property type="entry name" value="HAD_sf"/>
</dbReference>
<evidence type="ECO:0000313" key="2">
    <source>
        <dbReference type="EMBL" id="EEN56416.1"/>
    </source>
</evidence>
<dbReference type="PANTHER" id="PTHR12083:SF18">
    <property type="entry name" value="BIFUNCTIONAL POLYNUCLEOTIDE PHOSPHATASE_KINASE"/>
    <property type="match status" value="1"/>
</dbReference>
<dbReference type="InterPro" id="IPR006551">
    <property type="entry name" value="Polynucleotide_phosphatase"/>
</dbReference>
<evidence type="ECO:0000256" key="1">
    <source>
        <dbReference type="SAM" id="MobiDB-lite"/>
    </source>
</evidence>
<dbReference type="FunFam" id="3.40.50.1000:FF:000078">
    <property type="entry name" value="Bifunctional polynucleotide phosphatase/kinase"/>
    <property type="match status" value="1"/>
</dbReference>
<dbReference type="Pfam" id="PF13671">
    <property type="entry name" value="AAA_33"/>
    <property type="match status" value="1"/>
</dbReference>
<dbReference type="NCBIfam" id="TIGR01664">
    <property type="entry name" value="DNA-3'-Pase"/>
    <property type="match status" value="1"/>
</dbReference>
<dbReference type="InterPro" id="IPR036412">
    <property type="entry name" value="HAD-like_sf"/>
</dbReference>
<name>C3YT49_BRAFL</name>
<dbReference type="STRING" id="7739.C3YT49"/>
<dbReference type="InterPro" id="IPR013954">
    <property type="entry name" value="PNK3P"/>
</dbReference>
<organism>
    <name type="scientific">Branchiostoma floridae</name>
    <name type="common">Florida lancelet</name>
    <name type="synonym">Amphioxus</name>
    <dbReference type="NCBI Taxonomy" id="7739"/>
    <lineage>
        <taxon>Eukaryota</taxon>
        <taxon>Metazoa</taxon>
        <taxon>Chordata</taxon>
        <taxon>Cephalochordata</taxon>
        <taxon>Leptocardii</taxon>
        <taxon>Amphioxiformes</taxon>
        <taxon>Branchiostomatidae</taxon>
        <taxon>Branchiostoma</taxon>
    </lineage>
</organism>
<sequence>MSKRSRSDRISQATAKKAKQEESKITYEASWREVGPPGSKGLKPLIVLDGPGLPGRSQVVGFDMDSTIITTKSGRTFPTGPSDWKFLYNQESTLTCRNVPDRLRELHKAGSKVVIFTNQGGIEKGKQDVKGLLQKIEDIICALCIPVQVFISTGESEYRKPSTGMWDYMEREANQGVVVDRNSCTYVGDAAGRAKDWAPGKPKDFNCSDRKFAANLGVKFFTPEEFFLGEAPAPFEWRTFDPKHFLSNHPAGKGTTEYHSKEMVVMVALPAGGKSTFCKCHLVAHGYTAINRDTLKTQAKCQQVSKDALKSGKSVVIDNTNSSKAARAEYITIAKKAGTVCLACWDVTNRRLHMIRRLKRFGVSVPDLKSGNVGATCKSVITLTHVSLTPAGVPVRCFHLVTPFDLAHHLNYFRQTQTKGTVRRIPDVAYNVFKKNFEEPTTAEGFTEVKTIEFQAHFDRKADEDLFKCWT</sequence>
<accession>C3YT49</accession>
<dbReference type="AlphaFoldDB" id="C3YT49"/>
<protein>
    <recommendedName>
        <fullName evidence="3">PNK FHA domain-containing protein</fullName>
    </recommendedName>
</protein>
<dbReference type="CDD" id="cd01625">
    <property type="entry name" value="HAD_PNP"/>
    <property type="match status" value="1"/>
</dbReference>
<dbReference type="SUPFAM" id="SSF52540">
    <property type="entry name" value="P-loop containing nucleoside triphosphate hydrolases"/>
    <property type="match status" value="1"/>
</dbReference>
<dbReference type="PANTHER" id="PTHR12083">
    <property type="entry name" value="BIFUNCTIONAL POLYNUCLEOTIDE PHOSPHATASE/KINASE"/>
    <property type="match status" value="1"/>
</dbReference>
<dbReference type="NCBIfam" id="TIGR01662">
    <property type="entry name" value="HAD-SF-IIIA"/>
    <property type="match status" value="1"/>
</dbReference>
<dbReference type="InParanoid" id="C3YT49"/>
<reference evidence="2" key="1">
    <citation type="journal article" date="2008" name="Nature">
        <title>The amphioxus genome and the evolution of the chordate karyotype.</title>
        <authorList>
            <consortium name="US DOE Joint Genome Institute (JGI-PGF)"/>
            <person name="Putnam N.H."/>
            <person name="Butts T."/>
            <person name="Ferrier D.E.K."/>
            <person name="Furlong R.F."/>
            <person name="Hellsten U."/>
            <person name="Kawashima T."/>
            <person name="Robinson-Rechavi M."/>
            <person name="Shoguchi E."/>
            <person name="Terry A."/>
            <person name="Yu J.-K."/>
            <person name="Benito-Gutierrez E.L."/>
            <person name="Dubchak I."/>
            <person name="Garcia-Fernandez J."/>
            <person name="Gibson-Brown J.J."/>
            <person name="Grigoriev I.V."/>
            <person name="Horton A.C."/>
            <person name="de Jong P.J."/>
            <person name="Jurka J."/>
            <person name="Kapitonov V.V."/>
            <person name="Kohara Y."/>
            <person name="Kuroki Y."/>
            <person name="Lindquist E."/>
            <person name="Lucas S."/>
            <person name="Osoegawa K."/>
            <person name="Pennacchio L.A."/>
            <person name="Salamov A.A."/>
            <person name="Satou Y."/>
            <person name="Sauka-Spengler T."/>
            <person name="Schmutz J."/>
            <person name="Shin-I T."/>
            <person name="Toyoda A."/>
            <person name="Bronner-Fraser M."/>
            <person name="Fujiyama A."/>
            <person name="Holland L.Z."/>
            <person name="Holland P.W.H."/>
            <person name="Satoh N."/>
            <person name="Rokhsar D.S."/>
        </authorList>
    </citation>
    <scope>NUCLEOTIDE SEQUENCE [LARGE SCALE GENOMIC DNA]</scope>
    <source>
        <strain evidence="2">S238N-H82</strain>
        <tissue evidence="2">Testes</tissue>
    </source>
</reference>
<evidence type="ECO:0008006" key="3">
    <source>
        <dbReference type="Google" id="ProtNLM"/>
    </source>
</evidence>
<dbReference type="InterPro" id="IPR027417">
    <property type="entry name" value="P-loop_NTPase"/>
</dbReference>
<dbReference type="InterPro" id="IPR006549">
    <property type="entry name" value="HAD-SF_hydro_IIIA"/>
</dbReference>
<feature type="region of interest" description="Disordered" evidence="1">
    <location>
        <begin position="1"/>
        <end position="33"/>
    </location>
</feature>
<dbReference type="Gene3D" id="3.40.50.1000">
    <property type="entry name" value="HAD superfamily/HAD-like"/>
    <property type="match status" value="1"/>
</dbReference>
<dbReference type="EMBL" id="GG666551">
    <property type="protein sequence ID" value="EEN56416.1"/>
    <property type="molecule type" value="Genomic_DNA"/>
</dbReference>
<dbReference type="Pfam" id="PF08645">
    <property type="entry name" value="PNK3P"/>
    <property type="match status" value="1"/>
</dbReference>
<proteinExistence type="predicted"/>